<dbReference type="OMA" id="RENPMSQ"/>
<keyword evidence="3" id="KW-1185">Reference proteome</keyword>
<protein>
    <recommendedName>
        <fullName evidence="1">Arrestin-like N-terminal domain-containing protein</fullName>
    </recommendedName>
</protein>
<dbReference type="InterPro" id="IPR011021">
    <property type="entry name" value="Arrestin-like_N"/>
</dbReference>
<dbReference type="EMBL" id="MCGN01000002">
    <property type="protein sequence ID" value="ORZ00407.1"/>
    <property type="molecule type" value="Genomic_DNA"/>
</dbReference>
<dbReference type="InterPro" id="IPR014752">
    <property type="entry name" value="Arrestin-like_C"/>
</dbReference>
<dbReference type="InParanoid" id="A0A1X2HM35"/>
<dbReference type="Gene3D" id="2.60.40.640">
    <property type="match status" value="1"/>
</dbReference>
<dbReference type="AlphaFoldDB" id="A0A1X2HM35"/>
<proteinExistence type="predicted"/>
<dbReference type="Proteomes" id="UP000242180">
    <property type="component" value="Unassembled WGS sequence"/>
</dbReference>
<dbReference type="STRING" id="13706.A0A1X2HM35"/>
<evidence type="ECO:0000259" key="1">
    <source>
        <dbReference type="Pfam" id="PF00339"/>
    </source>
</evidence>
<gene>
    <name evidence="2" type="ORF">BCR43DRAFT_485162</name>
</gene>
<name>A0A1X2HM35_SYNRA</name>
<evidence type="ECO:0000313" key="3">
    <source>
        <dbReference type="Proteomes" id="UP000242180"/>
    </source>
</evidence>
<sequence length="367" mass="41304">MRRFVGTSTPVDVIVDEAPVYFIGPATRDNPMSHVRTRVMGKVLFHDRKIKWNRITLQLMGRAGLTIQAPASALPREAVGPMDASGMTTLQTTIRVCDIEKELIFGGQDEIEFGLHLPTHLPPSIKAKHAFVEYTLIANFSAGTFFKKYRIQRTVILKRHYLPSPSALIPNTEHHGVREFFAWNAEVPKAAALETGEIVIAFRWSVEKERVEVDRVDIGLLEIETYRFTTRHGLHNLPPVMTAFPVTTYHPPTFTTTSETHFVRTVIPTKVRTHHFDPFLEIAHKTRVTIHFSLGHSPLQLEFPIILTDYPANFNHNHANTAAYNNDSVPSRPSASTATGIPGDDAVAVDFDLPEYTPRYEHVLAES</sequence>
<reference evidence="2 3" key="1">
    <citation type="submission" date="2016-07" db="EMBL/GenBank/DDBJ databases">
        <title>Pervasive Adenine N6-methylation of Active Genes in Fungi.</title>
        <authorList>
            <consortium name="DOE Joint Genome Institute"/>
            <person name="Mondo S.J."/>
            <person name="Dannebaum R.O."/>
            <person name="Kuo R.C."/>
            <person name="Labutti K."/>
            <person name="Haridas S."/>
            <person name="Kuo A."/>
            <person name="Salamov A."/>
            <person name="Ahrendt S.R."/>
            <person name="Lipzen A."/>
            <person name="Sullivan W."/>
            <person name="Andreopoulos W.B."/>
            <person name="Clum A."/>
            <person name="Lindquist E."/>
            <person name="Daum C."/>
            <person name="Ramamoorthy G.K."/>
            <person name="Gryganskyi A."/>
            <person name="Culley D."/>
            <person name="Magnuson J.K."/>
            <person name="James T.Y."/>
            <person name="O'Malley M.A."/>
            <person name="Stajich J.E."/>
            <person name="Spatafora J.W."/>
            <person name="Visel A."/>
            <person name="Grigoriev I.V."/>
        </authorList>
    </citation>
    <scope>NUCLEOTIDE SEQUENCE [LARGE SCALE GENOMIC DNA]</scope>
    <source>
        <strain evidence="2 3">NRRL 2496</strain>
    </source>
</reference>
<evidence type="ECO:0000313" key="2">
    <source>
        <dbReference type="EMBL" id="ORZ00407.1"/>
    </source>
</evidence>
<dbReference type="OrthoDB" id="2219406at2759"/>
<dbReference type="Pfam" id="PF00339">
    <property type="entry name" value="Arrestin_N"/>
    <property type="match status" value="1"/>
</dbReference>
<organism evidence="2 3">
    <name type="scientific">Syncephalastrum racemosum</name>
    <name type="common">Filamentous fungus</name>
    <dbReference type="NCBI Taxonomy" id="13706"/>
    <lineage>
        <taxon>Eukaryota</taxon>
        <taxon>Fungi</taxon>
        <taxon>Fungi incertae sedis</taxon>
        <taxon>Mucoromycota</taxon>
        <taxon>Mucoromycotina</taxon>
        <taxon>Mucoromycetes</taxon>
        <taxon>Mucorales</taxon>
        <taxon>Syncephalastraceae</taxon>
        <taxon>Syncephalastrum</taxon>
    </lineage>
</organism>
<feature type="domain" description="Arrestin-like N-terminal" evidence="1">
    <location>
        <begin position="38"/>
        <end position="157"/>
    </location>
</feature>
<accession>A0A1X2HM35</accession>
<comment type="caution">
    <text evidence="2">The sequence shown here is derived from an EMBL/GenBank/DDBJ whole genome shotgun (WGS) entry which is preliminary data.</text>
</comment>